<proteinExistence type="predicted"/>
<dbReference type="Gene3D" id="3.10.20.90">
    <property type="entry name" value="Phosphatidylinositol 3-kinase Catalytic Subunit, Chain A, domain 1"/>
    <property type="match status" value="1"/>
</dbReference>
<dbReference type="Proteomes" id="UP000193642">
    <property type="component" value="Unassembled WGS sequence"/>
</dbReference>
<dbReference type="Pfam" id="PF08325">
    <property type="entry name" value="WLM"/>
    <property type="match status" value="1"/>
</dbReference>
<dbReference type="PANTHER" id="PTHR47795:SF1">
    <property type="entry name" value="DNA-DEPENDENT METALLOPROTEASE WSS1 HOMOLOG 2"/>
    <property type="match status" value="1"/>
</dbReference>
<accession>A0A1Y2CI18</accession>
<evidence type="ECO:0000313" key="3">
    <source>
        <dbReference type="Proteomes" id="UP000193642"/>
    </source>
</evidence>
<evidence type="ECO:0000313" key="2">
    <source>
        <dbReference type="EMBL" id="ORY46557.1"/>
    </source>
</evidence>
<organism evidence="2 3">
    <name type="scientific">Rhizoclosmatium globosum</name>
    <dbReference type="NCBI Taxonomy" id="329046"/>
    <lineage>
        <taxon>Eukaryota</taxon>
        <taxon>Fungi</taxon>
        <taxon>Fungi incertae sedis</taxon>
        <taxon>Chytridiomycota</taxon>
        <taxon>Chytridiomycota incertae sedis</taxon>
        <taxon>Chytridiomycetes</taxon>
        <taxon>Chytridiales</taxon>
        <taxon>Chytriomycetaceae</taxon>
        <taxon>Rhizoclosmatium</taxon>
    </lineage>
</organism>
<dbReference type="InterPro" id="IPR029071">
    <property type="entry name" value="Ubiquitin-like_domsf"/>
</dbReference>
<dbReference type="EMBL" id="MCGO01000016">
    <property type="protein sequence ID" value="ORY46557.1"/>
    <property type="molecule type" value="Genomic_DNA"/>
</dbReference>
<gene>
    <name evidence="2" type="ORF">BCR33DRAFT_764863</name>
</gene>
<evidence type="ECO:0000259" key="1">
    <source>
        <dbReference type="PROSITE" id="PS51397"/>
    </source>
</evidence>
<dbReference type="PANTHER" id="PTHR47795">
    <property type="entry name" value="UBIQUITIN AND WLM DOMAIN-CONTAINING METALLOPROTEASE SPCC1442.07C"/>
    <property type="match status" value="1"/>
</dbReference>
<name>A0A1Y2CI18_9FUNG</name>
<comment type="caution">
    <text evidence="2">The sequence shown here is derived from an EMBL/GenBank/DDBJ whole genome shotgun (WGS) entry which is preliminary data.</text>
</comment>
<dbReference type="STRING" id="329046.A0A1Y2CI18"/>
<dbReference type="PROSITE" id="PS51397">
    <property type="entry name" value="WLM"/>
    <property type="match status" value="1"/>
</dbReference>
<reference evidence="2 3" key="1">
    <citation type="submission" date="2016-07" db="EMBL/GenBank/DDBJ databases">
        <title>Pervasive Adenine N6-methylation of Active Genes in Fungi.</title>
        <authorList>
            <consortium name="DOE Joint Genome Institute"/>
            <person name="Mondo S.J."/>
            <person name="Dannebaum R.O."/>
            <person name="Kuo R.C."/>
            <person name="Labutti K."/>
            <person name="Haridas S."/>
            <person name="Kuo A."/>
            <person name="Salamov A."/>
            <person name="Ahrendt S.R."/>
            <person name="Lipzen A."/>
            <person name="Sullivan W."/>
            <person name="Andreopoulos W.B."/>
            <person name="Clum A."/>
            <person name="Lindquist E."/>
            <person name="Daum C."/>
            <person name="Ramamoorthy G.K."/>
            <person name="Gryganskyi A."/>
            <person name="Culley D."/>
            <person name="Magnuson J.K."/>
            <person name="James T.Y."/>
            <person name="O'Malley M.A."/>
            <person name="Stajich J.E."/>
            <person name="Spatafora J.W."/>
            <person name="Visel A."/>
            <person name="Grigoriev I.V."/>
        </authorList>
    </citation>
    <scope>NUCLEOTIDE SEQUENCE [LARGE SCALE GENOMIC DNA]</scope>
    <source>
        <strain evidence="2 3">JEL800</strain>
    </source>
</reference>
<sequence length="335" mass="37961">MQGVLTISHRGITHSIPVDTDISTVESIKESLEEATGIPSSNQKLLHKLFNNAPNEASLSTLLNSAGIQTADQLSSLKIMMIGTSAKDIDEVKRKDTFSIRKKRTIIPQTKAFKPFRHPTPPIHIRNSPTPPRIPRLILRKNLLLRLREDVGIIEVMRKHQWFVNTLTELHPAEKSILGFNKNMGQEISIRLRTDRLDGFRHYRTIVKVLLHELVHMEISEHNNEFHELNSVLNREYDLFSLANSVGGGREDGSRVFSTGEEGGDTAELSRWDVCAWWNSGNSSVNSEGVVAGTAVQRERCWLQRKEGGWNSGNKSSWTLVTNKRRGIRRKHDLL</sequence>
<dbReference type="OrthoDB" id="49605at2759"/>
<dbReference type="InterPro" id="IPR013536">
    <property type="entry name" value="WLM_dom"/>
</dbReference>
<keyword evidence="3" id="KW-1185">Reference proteome</keyword>
<feature type="domain" description="WLM" evidence="1">
    <location>
        <begin position="116"/>
        <end position="298"/>
    </location>
</feature>
<dbReference type="AlphaFoldDB" id="A0A1Y2CI18"/>
<protein>
    <submittedName>
        <fullName evidence="2">WLM-domain-containing protein</fullName>
    </submittedName>
</protein>
<dbReference type="GO" id="GO:0070628">
    <property type="term" value="F:proteasome binding"/>
    <property type="evidence" value="ECO:0007669"/>
    <property type="project" value="TreeGrafter"/>
</dbReference>
<dbReference type="SUPFAM" id="SSF54236">
    <property type="entry name" value="Ubiquitin-like"/>
    <property type="match status" value="1"/>
</dbReference>